<evidence type="ECO:0000259" key="2">
    <source>
        <dbReference type="Pfam" id="PF00174"/>
    </source>
</evidence>
<feature type="transmembrane region" description="Helical" evidence="1">
    <location>
        <begin position="7"/>
        <end position="26"/>
    </location>
</feature>
<organism evidence="3 4">
    <name type="scientific">Methanospirillum lacunae</name>
    <dbReference type="NCBI Taxonomy" id="668570"/>
    <lineage>
        <taxon>Archaea</taxon>
        <taxon>Methanobacteriati</taxon>
        <taxon>Methanobacteriota</taxon>
        <taxon>Stenosarchaea group</taxon>
        <taxon>Methanomicrobia</taxon>
        <taxon>Methanomicrobiales</taxon>
        <taxon>Methanospirillaceae</taxon>
        <taxon>Methanospirillum</taxon>
    </lineage>
</organism>
<keyword evidence="4" id="KW-1185">Reference proteome</keyword>
<dbReference type="SUPFAM" id="SSF56524">
    <property type="entry name" value="Oxidoreductase molybdopterin-binding domain"/>
    <property type="match status" value="1"/>
</dbReference>
<evidence type="ECO:0000313" key="4">
    <source>
        <dbReference type="Proteomes" id="UP000245657"/>
    </source>
</evidence>
<reference evidence="3 4" key="1">
    <citation type="submission" date="2018-05" db="EMBL/GenBank/DDBJ databases">
        <title>Draft genome of Methanospirillum lacunae Ki8-1.</title>
        <authorList>
            <person name="Dueholm M.S."/>
            <person name="Nielsen P.H."/>
            <person name="Bakmann L.F."/>
            <person name="Otzen D.E."/>
        </authorList>
    </citation>
    <scope>NUCLEOTIDE SEQUENCE [LARGE SCALE GENOMIC DNA]</scope>
    <source>
        <strain evidence="3 4">Ki8-1</strain>
    </source>
</reference>
<dbReference type="Gene3D" id="3.90.420.10">
    <property type="entry name" value="Oxidoreductase, molybdopterin-binding domain"/>
    <property type="match status" value="1"/>
</dbReference>
<dbReference type="InterPro" id="IPR000572">
    <property type="entry name" value="OxRdtase_Mopterin-bd_dom"/>
</dbReference>
<dbReference type="InterPro" id="IPR036374">
    <property type="entry name" value="OxRdtase_Mopterin-bd_sf"/>
</dbReference>
<keyword evidence="1" id="KW-0472">Membrane</keyword>
<sequence>MGYEKKTMKLITSLFMLLMIMVMVLFSGCMTQQGDGDTQFKGWNLTLSCDGKESHLSLADLKKMPVYTGNGYLVSTTGIKYGPFVGTGVPLSNIVQTMGKSNENSRVYLYGSDEYLWVLESGQVSGDGYITFDENLSEIHNQKITPVLMYEQDGKSLSQDDGGPVRFALLTDHAGVITEGSGWVKWVSRVELHQ</sequence>
<dbReference type="Proteomes" id="UP000245657">
    <property type="component" value="Unassembled WGS sequence"/>
</dbReference>
<feature type="domain" description="Oxidoreductase molybdopterin-binding" evidence="2">
    <location>
        <begin position="42"/>
        <end position="192"/>
    </location>
</feature>
<dbReference type="AlphaFoldDB" id="A0A2V2N3T4"/>
<evidence type="ECO:0000256" key="1">
    <source>
        <dbReference type="SAM" id="Phobius"/>
    </source>
</evidence>
<name>A0A2V2N3T4_9EURY</name>
<proteinExistence type="predicted"/>
<gene>
    <name evidence="3" type="ORF">DK846_04810</name>
</gene>
<comment type="caution">
    <text evidence="3">The sequence shown here is derived from an EMBL/GenBank/DDBJ whole genome shotgun (WGS) entry which is preliminary data.</text>
</comment>
<dbReference type="Pfam" id="PF00174">
    <property type="entry name" value="Oxidored_molyb"/>
    <property type="match status" value="1"/>
</dbReference>
<keyword evidence="1" id="KW-1133">Transmembrane helix</keyword>
<protein>
    <submittedName>
        <fullName evidence="3">Molybdopterin-binding oxidoreductase</fullName>
    </submittedName>
</protein>
<dbReference type="PROSITE" id="PS51257">
    <property type="entry name" value="PROKAR_LIPOPROTEIN"/>
    <property type="match status" value="1"/>
</dbReference>
<keyword evidence="1" id="KW-0812">Transmembrane</keyword>
<evidence type="ECO:0000313" key="3">
    <source>
        <dbReference type="EMBL" id="PWR74469.1"/>
    </source>
</evidence>
<accession>A0A2V2N3T4</accession>
<dbReference type="EMBL" id="QGMY01000002">
    <property type="protein sequence ID" value="PWR74469.1"/>
    <property type="molecule type" value="Genomic_DNA"/>
</dbReference>